<evidence type="ECO:0000256" key="6">
    <source>
        <dbReference type="SAM" id="MobiDB-lite"/>
    </source>
</evidence>
<dbReference type="PANTHER" id="PTHR43888">
    <property type="entry name" value="DNAJ-LIKE-2, ISOFORM A-RELATED"/>
    <property type="match status" value="1"/>
</dbReference>
<dbReference type="InterPro" id="IPR018253">
    <property type="entry name" value="DnaJ_domain_CS"/>
</dbReference>
<dbReference type="PROSITE" id="PS00636">
    <property type="entry name" value="DNAJ_1"/>
    <property type="match status" value="1"/>
</dbReference>
<dbReference type="InterPro" id="IPR044713">
    <property type="entry name" value="DNJA1/2-like"/>
</dbReference>
<dbReference type="Pfam" id="PF00684">
    <property type="entry name" value="DnaJ_CXXCXGXG"/>
    <property type="match status" value="1"/>
</dbReference>
<dbReference type="Pfam" id="PF00226">
    <property type="entry name" value="DnaJ"/>
    <property type="match status" value="1"/>
</dbReference>
<keyword evidence="9" id="KW-0346">Stress response</keyword>
<dbReference type="CDD" id="cd10719">
    <property type="entry name" value="DnaJ_zf"/>
    <property type="match status" value="1"/>
</dbReference>
<dbReference type="Proteomes" id="UP000070444">
    <property type="component" value="Unassembled WGS sequence"/>
</dbReference>
<dbReference type="GO" id="GO:0030544">
    <property type="term" value="F:Hsp70 protein binding"/>
    <property type="evidence" value="ECO:0007669"/>
    <property type="project" value="InterPro"/>
</dbReference>
<dbReference type="PRINTS" id="PR00625">
    <property type="entry name" value="JDOMAIN"/>
</dbReference>
<dbReference type="SUPFAM" id="SSF57938">
    <property type="entry name" value="DnaJ/Hsp40 cysteine-rich domain"/>
    <property type="match status" value="1"/>
</dbReference>
<dbReference type="Gene3D" id="2.10.230.10">
    <property type="entry name" value="Heat shock protein DnaJ, cysteine-rich domain"/>
    <property type="match status" value="1"/>
</dbReference>
<dbReference type="GO" id="GO:0051082">
    <property type="term" value="F:unfolded protein binding"/>
    <property type="evidence" value="ECO:0007669"/>
    <property type="project" value="InterPro"/>
</dbReference>
<dbReference type="OrthoDB" id="550424at2759"/>
<evidence type="ECO:0000313" key="9">
    <source>
        <dbReference type="EMBL" id="KXN74415.1"/>
    </source>
</evidence>
<dbReference type="FunFam" id="2.10.230.10:FF:000001">
    <property type="entry name" value="DnaJ subfamily A member 2"/>
    <property type="match status" value="1"/>
</dbReference>
<feature type="zinc finger region" description="CR-type" evidence="5">
    <location>
        <begin position="125"/>
        <end position="208"/>
    </location>
</feature>
<evidence type="ECO:0000256" key="1">
    <source>
        <dbReference type="ARBA" id="ARBA00022723"/>
    </source>
</evidence>
<dbReference type="InterPro" id="IPR001623">
    <property type="entry name" value="DnaJ_domain"/>
</dbReference>
<dbReference type="InterPro" id="IPR001305">
    <property type="entry name" value="HSP_DnaJ_Cys-rich_dom"/>
</dbReference>
<sequence length="402" mass="44759">MVRDTKYYDTLGVSPDVSESELKKAYRKLALKYHPDKNPDAGEKFKEISHAYEILSDGQKRQLYDQYGEEGLSGDGMGGGMSAEDLFSQIFGGGMFGGRSQPRGPRRGKDVGHTLAVSLEDLYKGKVSKLALQKQVICGGCEGRGGKEGAVKTCDTCNGQGIKVVLRQMGPMVQQIQQTCPDCRGEGEIIREKDRCKQCYGRKIVNERKTLQVYIDKGMKDGQRITFNGEADQAPGIIPGDVVIILEQKEHPRFKRKNDDLFYEAKIDLLTALAGGHFAIEHLDGRVLNVEILPGEVIRPNELKVIEREGMPSHRHQSHGNMYIKFDIEFPAANWTSPEQIAQLEHILPPRPQNNIPQGDNVEDVVLSAMDPVHHARAEREAQNQEEEDGMPQGHGVQCAQQ</sequence>
<gene>
    <name evidence="9" type="ORF">CONCODRAFT_34794</name>
</gene>
<keyword evidence="2" id="KW-0677">Repeat</keyword>
<dbReference type="InterPro" id="IPR012724">
    <property type="entry name" value="DnaJ"/>
</dbReference>
<dbReference type="GO" id="GO:0005524">
    <property type="term" value="F:ATP binding"/>
    <property type="evidence" value="ECO:0007669"/>
    <property type="project" value="InterPro"/>
</dbReference>
<dbReference type="FunFam" id="1.10.287.110:FF:000048">
    <property type="entry name" value="DnaJ family protein"/>
    <property type="match status" value="1"/>
</dbReference>
<evidence type="ECO:0000256" key="5">
    <source>
        <dbReference type="PROSITE-ProRule" id="PRU00546"/>
    </source>
</evidence>
<dbReference type="AlphaFoldDB" id="A0A137PHG3"/>
<dbReference type="GO" id="GO:0008270">
    <property type="term" value="F:zinc ion binding"/>
    <property type="evidence" value="ECO:0007669"/>
    <property type="project" value="UniProtKB-KW"/>
</dbReference>
<dbReference type="GO" id="GO:0006457">
    <property type="term" value="P:protein folding"/>
    <property type="evidence" value="ECO:0007669"/>
    <property type="project" value="InterPro"/>
</dbReference>
<dbReference type="GO" id="GO:0009408">
    <property type="term" value="P:response to heat"/>
    <property type="evidence" value="ECO:0007669"/>
    <property type="project" value="InterPro"/>
</dbReference>
<feature type="domain" description="J" evidence="7">
    <location>
        <begin position="6"/>
        <end position="68"/>
    </location>
</feature>
<evidence type="ECO:0000256" key="2">
    <source>
        <dbReference type="ARBA" id="ARBA00022737"/>
    </source>
</evidence>
<keyword evidence="3 5" id="KW-0863">Zinc-finger</keyword>
<dbReference type="SMART" id="SM00271">
    <property type="entry name" value="DnaJ"/>
    <property type="match status" value="1"/>
</dbReference>
<dbReference type="Pfam" id="PF01556">
    <property type="entry name" value="DnaJ_C"/>
    <property type="match status" value="1"/>
</dbReference>
<reference evidence="9 10" key="1">
    <citation type="journal article" date="2015" name="Genome Biol. Evol.">
        <title>Phylogenomic analyses indicate that early fungi evolved digesting cell walls of algal ancestors of land plants.</title>
        <authorList>
            <person name="Chang Y."/>
            <person name="Wang S."/>
            <person name="Sekimoto S."/>
            <person name="Aerts A.L."/>
            <person name="Choi C."/>
            <person name="Clum A."/>
            <person name="LaButti K.M."/>
            <person name="Lindquist E.A."/>
            <person name="Yee Ngan C."/>
            <person name="Ohm R.A."/>
            <person name="Salamov A.A."/>
            <person name="Grigoriev I.V."/>
            <person name="Spatafora J.W."/>
            <person name="Berbee M.L."/>
        </authorList>
    </citation>
    <scope>NUCLEOTIDE SEQUENCE [LARGE SCALE GENOMIC DNA]</scope>
    <source>
        <strain evidence="9 10">NRRL 28638</strain>
    </source>
</reference>
<keyword evidence="1 5" id="KW-0479">Metal-binding</keyword>
<dbReference type="HAMAP" id="MF_01152">
    <property type="entry name" value="DnaJ"/>
    <property type="match status" value="1"/>
</dbReference>
<evidence type="ECO:0000256" key="3">
    <source>
        <dbReference type="ARBA" id="ARBA00022771"/>
    </source>
</evidence>
<dbReference type="PROSITE" id="PS51188">
    <property type="entry name" value="ZF_CR"/>
    <property type="match status" value="1"/>
</dbReference>
<keyword evidence="4 5" id="KW-0862">Zinc</keyword>
<feature type="region of interest" description="Disordered" evidence="6">
    <location>
        <begin position="377"/>
        <end position="402"/>
    </location>
</feature>
<name>A0A137PHG3_CONC2</name>
<dbReference type="PROSITE" id="PS50076">
    <property type="entry name" value="DNAJ_2"/>
    <property type="match status" value="1"/>
</dbReference>
<dbReference type="EMBL" id="KQ964424">
    <property type="protein sequence ID" value="KXN74415.1"/>
    <property type="molecule type" value="Genomic_DNA"/>
</dbReference>
<accession>A0A137PHG3</accession>
<dbReference type="STRING" id="796925.A0A137PHG3"/>
<dbReference type="OMA" id="RVCPTCV"/>
<dbReference type="InterPro" id="IPR036869">
    <property type="entry name" value="J_dom_sf"/>
</dbReference>
<dbReference type="SUPFAM" id="SSF46565">
    <property type="entry name" value="Chaperone J-domain"/>
    <property type="match status" value="1"/>
</dbReference>
<feature type="domain" description="CR-type" evidence="8">
    <location>
        <begin position="125"/>
        <end position="208"/>
    </location>
</feature>
<dbReference type="Gene3D" id="1.10.287.110">
    <property type="entry name" value="DnaJ domain"/>
    <property type="match status" value="1"/>
</dbReference>
<dbReference type="InterPro" id="IPR008971">
    <property type="entry name" value="HSP40/DnaJ_pept-bd"/>
</dbReference>
<organism evidence="9 10">
    <name type="scientific">Conidiobolus coronatus (strain ATCC 28846 / CBS 209.66 / NRRL 28638)</name>
    <name type="common">Delacroixia coronata</name>
    <dbReference type="NCBI Taxonomy" id="796925"/>
    <lineage>
        <taxon>Eukaryota</taxon>
        <taxon>Fungi</taxon>
        <taxon>Fungi incertae sedis</taxon>
        <taxon>Zoopagomycota</taxon>
        <taxon>Entomophthoromycotina</taxon>
        <taxon>Entomophthoromycetes</taxon>
        <taxon>Entomophthorales</taxon>
        <taxon>Ancylistaceae</taxon>
        <taxon>Conidiobolus</taxon>
    </lineage>
</organism>
<evidence type="ECO:0000259" key="7">
    <source>
        <dbReference type="PROSITE" id="PS50076"/>
    </source>
</evidence>
<dbReference type="SUPFAM" id="SSF49493">
    <property type="entry name" value="HSP40/DnaJ peptide-binding domain"/>
    <property type="match status" value="2"/>
</dbReference>
<proteinExistence type="inferred from homology"/>
<dbReference type="InterPro" id="IPR002939">
    <property type="entry name" value="DnaJ_C"/>
</dbReference>
<dbReference type="CDD" id="cd10747">
    <property type="entry name" value="DnaJ_C"/>
    <property type="match status" value="1"/>
</dbReference>
<evidence type="ECO:0000256" key="4">
    <source>
        <dbReference type="ARBA" id="ARBA00022833"/>
    </source>
</evidence>
<evidence type="ECO:0000259" key="8">
    <source>
        <dbReference type="PROSITE" id="PS51188"/>
    </source>
</evidence>
<dbReference type="FunFam" id="2.60.260.20:FF:000036">
    <property type="entry name" value="Type I HSP40 co-chaperone"/>
    <property type="match status" value="1"/>
</dbReference>
<evidence type="ECO:0000313" key="10">
    <source>
        <dbReference type="Proteomes" id="UP000070444"/>
    </source>
</evidence>
<dbReference type="InterPro" id="IPR036410">
    <property type="entry name" value="HSP_DnaJ_Cys-rich_dom_sf"/>
</dbReference>
<keyword evidence="10" id="KW-1185">Reference proteome</keyword>
<dbReference type="CDD" id="cd06257">
    <property type="entry name" value="DnaJ"/>
    <property type="match status" value="1"/>
</dbReference>
<protein>
    <submittedName>
        <fullName evidence="9">DnaJ class heat shock protein</fullName>
    </submittedName>
</protein>
<dbReference type="Gene3D" id="2.60.260.20">
    <property type="entry name" value="Urease metallochaperone UreE, N-terminal domain"/>
    <property type="match status" value="2"/>
</dbReference>